<dbReference type="PROSITE" id="PS50106">
    <property type="entry name" value="PDZ"/>
    <property type="match status" value="1"/>
</dbReference>
<comment type="caution">
    <text evidence="6">The sequence shown here is derived from an EMBL/GenBank/DDBJ whole genome shotgun (WGS) entry which is preliminary data.</text>
</comment>
<dbReference type="OrthoDB" id="9758917at2"/>
<evidence type="ECO:0000256" key="4">
    <source>
        <dbReference type="ARBA" id="ARBA00022825"/>
    </source>
</evidence>
<dbReference type="SUPFAM" id="SSF50156">
    <property type="entry name" value="PDZ domain-like"/>
    <property type="match status" value="1"/>
</dbReference>
<dbReference type="PANTHER" id="PTHR22939">
    <property type="entry name" value="SERINE PROTEASE FAMILY S1C HTRA-RELATED"/>
    <property type="match status" value="1"/>
</dbReference>
<dbReference type="GO" id="GO:0004252">
    <property type="term" value="F:serine-type endopeptidase activity"/>
    <property type="evidence" value="ECO:0007669"/>
    <property type="project" value="InterPro"/>
</dbReference>
<evidence type="ECO:0000313" key="6">
    <source>
        <dbReference type="EMBL" id="TDQ46080.1"/>
    </source>
</evidence>
<proteinExistence type="inferred from homology"/>
<dbReference type="RefSeq" id="WP_133592197.1">
    <property type="nucleotide sequence ID" value="NZ_CP037953.1"/>
</dbReference>
<dbReference type="GO" id="GO:0006515">
    <property type="term" value="P:protein quality control for misfolded or incompletely synthesized proteins"/>
    <property type="evidence" value="ECO:0007669"/>
    <property type="project" value="TreeGrafter"/>
</dbReference>
<accession>A0A4R6UGW2</accession>
<comment type="similarity">
    <text evidence="1">Belongs to the peptidase S1C family.</text>
</comment>
<evidence type="ECO:0000259" key="5">
    <source>
        <dbReference type="PROSITE" id="PS50106"/>
    </source>
</evidence>
<keyword evidence="7" id="KW-1185">Reference proteome</keyword>
<dbReference type="Gene3D" id="2.40.10.10">
    <property type="entry name" value="Trypsin-like serine proteases"/>
    <property type="match status" value="2"/>
</dbReference>
<feature type="domain" description="PDZ" evidence="5">
    <location>
        <begin position="244"/>
        <end position="336"/>
    </location>
</feature>
<dbReference type="AlphaFoldDB" id="A0A4R6UGW2"/>
<evidence type="ECO:0000313" key="7">
    <source>
        <dbReference type="Proteomes" id="UP000295375"/>
    </source>
</evidence>
<dbReference type="InterPro" id="IPR036034">
    <property type="entry name" value="PDZ_sf"/>
</dbReference>
<reference evidence="6 7" key="1">
    <citation type="submission" date="2019-03" db="EMBL/GenBank/DDBJ databases">
        <title>Genomic Encyclopedia of Type Strains, Phase IV (KMG-IV): sequencing the most valuable type-strain genomes for metagenomic binning, comparative biology and taxonomic classification.</title>
        <authorList>
            <person name="Goeker M."/>
        </authorList>
    </citation>
    <scope>NUCLEOTIDE SEQUENCE [LARGE SCALE GENOMIC DNA]</scope>
    <source>
        <strain evidence="6 7">DSM 103792</strain>
    </source>
</reference>
<dbReference type="InterPro" id="IPR001478">
    <property type="entry name" value="PDZ"/>
</dbReference>
<name>A0A4R6UGW2_9GAMM</name>
<dbReference type="InterPro" id="IPR009003">
    <property type="entry name" value="Peptidase_S1_PA"/>
</dbReference>
<evidence type="ECO:0000256" key="1">
    <source>
        <dbReference type="ARBA" id="ARBA00010541"/>
    </source>
</evidence>
<dbReference type="Pfam" id="PF13180">
    <property type="entry name" value="PDZ_2"/>
    <property type="match status" value="1"/>
</dbReference>
<dbReference type="InterPro" id="IPR043504">
    <property type="entry name" value="Peptidase_S1_PA_chymotrypsin"/>
</dbReference>
<keyword evidence="2" id="KW-0645">Protease</keyword>
<dbReference type="Proteomes" id="UP000295375">
    <property type="component" value="Unassembled WGS sequence"/>
</dbReference>
<dbReference type="EMBL" id="SNYM01000015">
    <property type="protein sequence ID" value="TDQ46080.1"/>
    <property type="molecule type" value="Genomic_DNA"/>
</dbReference>
<dbReference type="PANTHER" id="PTHR22939:SF101">
    <property type="entry name" value="PERIPLASMIC PH-DEPENDENT SERINE ENDOPROTEASE DEGQ"/>
    <property type="match status" value="1"/>
</dbReference>
<dbReference type="SUPFAM" id="SSF50494">
    <property type="entry name" value="Trypsin-like serine proteases"/>
    <property type="match status" value="1"/>
</dbReference>
<keyword evidence="3" id="KW-0378">Hydrolase</keyword>
<protein>
    <submittedName>
        <fullName evidence="6">DegS peptidase</fullName>
    </submittedName>
</protein>
<dbReference type="SMART" id="SM00228">
    <property type="entry name" value="PDZ"/>
    <property type="match status" value="1"/>
</dbReference>
<gene>
    <name evidence="6" type="ORF">EV696_11574</name>
</gene>
<evidence type="ECO:0000256" key="3">
    <source>
        <dbReference type="ARBA" id="ARBA00022801"/>
    </source>
</evidence>
<sequence>MAWIRTIIGAVLAGLLPALLFIVLQAQWRDWHKPAPVTLPPAPINNAQYSYAPAVAKAAPSVVSIRTATQNKAEGKDRVSVGLGSGVIFRADGIIITNYHVIREADAIAIELRDGRTMRADVLGFDFLTDLAVLKVEPSDLPAIPRAPSMPRVGDVVLAIGFPVFLGQTVTVGIVSATERLERGFIRLLQTDAAINRGNSGGALINASGEWIGINSEVLPSQLGIQGIGFAIPADYVQRIVNDIIDHGRVIRGSIGFVGTGTLNEIRGEHDDNPYLNAVRVDKVDENGPAFAGGMRDGDLITHFNGQLIGGVTDLLNRIAETRPGTEIRLRVRREGSDLELPIVVAERPIDVPPPASEK</sequence>
<keyword evidence="4" id="KW-0720">Serine protease</keyword>
<dbReference type="PRINTS" id="PR00834">
    <property type="entry name" value="PROTEASES2C"/>
</dbReference>
<evidence type="ECO:0000256" key="2">
    <source>
        <dbReference type="ARBA" id="ARBA00022670"/>
    </source>
</evidence>
<dbReference type="Pfam" id="PF13365">
    <property type="entry name" value="Trypsin_2"/>
    <property type="match status" value="1"/>
</dbReference>
<dbReference type="InterPro" id="IPR001940">
    <property type="entry name" value="Peptidase_S1C"/>
</dbReference>
<dbReference type="GO" id="GO:0042597">
    <property type="term" value="C:periplasmic space"/>
    <property type="evidence" value="ECO:0007669"/>
    <property type="project" value="TreeGrafter"/>
</dbReference>
<dbReference type="Gene3D" id="2.30.42.10">
    <property type="match status" value="1"/>
</dbReference>
<organism evidence="6 7">
    <name type="scientific">Permianibacter aggregans</name>
    <dbReference type="NCBI Taxonomy" id="1510150"/>
    <lineage>
        <taxon>Bacteria</taxon>
        <taxon>Pseudomonadati</taxon>
        <taxon>Pseudomonadota</taxon>
        <taxon>Gammaproteobacteria</taxon>
        <taxon>Pseudomonadales</taxon>
        <taxon>Pseudomonadaceae</taxon>
        <taxon>Permianibacter</taxon>
    </lineage>
</organism>